<comment type="caution">
    <text evidence="2">The sequence shown here is derived from an EMBL/GenBank/DDBJ whole genome shotgun (WGS) entry which is preliminary data.</text>
</comment>
<evidence type="ECO:0000313" key="2">
    <source>
        <dbReference type="EMBL" id="KAJ6848742.1"/>
    </source>
</evidence>
<dbReference type="EMBL" id="JANAVB010004489">
    <property type="protein sequence ID" value="KAJ6848742.1"/>
    <property type="molecule type" value="Genomic_DNA"/>
</dbReference>
<feature type="region of interest" description="Disordered" evidence="1">
    <location>
        <begin position="1"/>
        <end position="35"/>
    </location>
</feature>
<dbReference type="Proteomes" id="UP001140949">
    <property type="component" value="Unassembled WGS sequence"/>
</dbReference>
<protein>
    <submittedName>
        <fullName evidence="2">Uncharacterized protein</fullName>
    </submittedName>
</protein>
<accession>A0AAX6I696</accession>
<proteinExistence type="predicted"/>
<reference evidence="2" key="1">
    <citation type="journal article" date="2023" name="GigaByte">
        <title>Genome assembly of the bearded iris, Iris pallida Lam.</title>
        <authorList>
            <person name="Bruccoleri R.E."/>
            <person name="Oakeley E.J."/>
            <person name="Faust A.M.E."/>
            <person name="Altorfer M."/>
            <person name="Dessus-Babus S."/>
            <person name="Burckhardt D."/>
            <person name="Oertli M."/>
            <person name="Naumann U."/>
            <person name="Petersen F."/>
            <person name="Wong J."/>
        </authorList>
    </citation>
    <scope>NUCLEOTIDE SEQUENCE</scope>
    <source>
        <strain evidence="2">GSM-AAB239-AS_SAM_17_03QT</strain>
    </source>
</reference>
<organism evidence="2 3">
    <name type="scientific">Iris pallida</name>
    <name type="common">Sweet iris</name>
    <dbReference type="NCBI Taxonomy" id="29817"/>
    <lineage>
        <taxon>Eukaryota</taxon>
        <taxon>Viridiplantae</taxon>
        <taxon>Streptophyta</taxon>
        <taxon>Embryophyta</taxon>
        <taxon>Tracheophyta</taxon>
        <taxon>Spermatophyta</taxon>
        <taxon>Magnoliopsida</taxon>
        <taxon>Liliopsida</taxon>
        <taxon>Asparagales</taxon>
        <taxon>Iridaceae</taxon>
        <taxon>Iridoideae</taxon>
        <taxon>Irideae</taxon>
        <taxon>Iris</taxon>
    </lineage>
</organism>
<keyword evidence="3" id="KW-1185">Reference proteome</keyword>
<dbReference type="AlphaFoldDB" id="A0AAX6I696"/>
<reference evidence="2" key="2">
    <citation type="submission" date="2023-04" db="EMBL/GenBank/DDBJ databases">
        <authorList>
            <person name="Bruccoleri R.E."/>
            <person name="Oakeley E.J."/>
            <person name="Faust A.-M."/>
            <person name="Dessus-Babus S."/>
            <person name="Altorfer M."/>
            <person name="Burckhardt D."/>
            <person name="Oertli M."/>
            <person name="Naumann U."/>
            <person name="Petersen F."/>
            <person name="Wong J."/>
        </authorList>
    </citation>
    <scope>NUCLEOTIDE SEQUENCE</scope>
    <source>
        <strain evidence="2">GSM-AAB239-AS_SAM_17_03QT</strain>
        <tissue evidence="2">Leaf</tissue>
    </source>
</reference>
<gene>
    <name evidence="2" type="ORF">M6B38_274635</name>
</gene>
<name>A0AAX6I696_IRIPA</name>
<evidence type="ECO:0000313" key="3">
    <source>
        <dbReference type="Proteomes" id="UP001140949"/>
    </source>
</evidence>
<sequence length="55" mass="5964">MAVDDGEMTATAVEARSSKEARSVRNGAVPEDSSSFEEVDVIHEVAFRSSKRQHG</sequence>
<evidence type="ECO:0000256" key="1">
    <source>
        <dbReference type="SAM" id="MobiDB-lite"/>
    </source>
</evidence>